<gene>
    <name evidence="5" type="ORF">F5891DRAFT_1002839</name>
</gene>
<dbReference type="PANTHER" id="PTHR43150:SF2">
    <property type="entry name" value="HYPERKINETIC, ISOFORM M"/>
    <property type="match status" value="1"/>
</dbReference>
<evidence type="ECO:0000256" key="2">
    <source>
        <dbReference type="ARBA" id="ARBA00022857"/>
    </source>
</evidence>
<organism evidence="5 6">
    <name type="scientific">Suillus fuscotomentosus</name>
    <dbReference type="NCBI Taxonomy" id="1912939"/>
    <lineage>
        <taxon>Eukaryota</taxon>
        <taxon>Fungi</taxon>
        <taxon>Dikarya</taxon>
        <taxon>Basidiomycota</taxon>
        <taxon>Agaricomycotina</taxon>
        <taxon>Agaricomycetes</taxon>
        <taxon>Agaricomycetidae</taxon>
        <taxon>Boletales</taxon>
        <taxon>Suillineae</taxon>
        <taxon>Suillaceae</taxon>
        <taxon>Suillus</taxon>
    </lineage>
</organism>
<protein>
    <submittedName>
        <fullName evidence="5">NADP-dependent oxidoreductase domain-containing protein</fullName>
    </submittedName>
</protein>
<comment type="caution">
    <text evidence="5">The sequence shown here is derived from an EMBL/GenBank/DDBJ whole genome shotgun (WGS) entry which is preliminary data.</text>
</comment>
<dbReference type="Gene3D" id="3.20.20.100">
    <property type="entry name" value="NADP-dependent oxidoreductase domain"/>
    <property type="match status" value="1"/>
</dbReference>
<dbReference type="PANTHER" id="PTHR43150">
    <property type="entry name" value="HYPERKINETIC, ISOFORM M"/>
    <property type="match status" value="1"/>
</dbReference>
<dbReference type="Pfam" id="PF00248">
    <property type="entry name" value="Aldo_ket_red"/>
    <property type="match status" value="1"/>
</dbReference>
<dbReference type="GO" id="GO:0016491">
    <property type="term" value="F:oxidoreductase activity"/>
    <property type="evidence" value="ECO:0007669"/>
    <property type="project" value="UniProtKB-KW"/>
</dbReference>
<dbReference type="GeneID" id="64654564"/>
<proteinExistence type="inferred from homology"/>
<dbReference type="InterPro" id="IPR023210">
    <property type="entry name" value="NADP_OxRdtase_dom"/>
</dbReference>
<feature type="domain" description="NADP-dependent oxidoreductase" evidence="4">
    <location>
        <begin position="1"/>
        <end position="111"/>
    </location>
</feature>
<evidence type="ECO:0000256" key="1">
    <source>
        <dbReference type="ARBA" id="ARBA00006515"/>
    </source>
</evidence>
<dbReference type="EMBL" id="JABBWK010000004">
    <property type="protein sequence ID" value="KAG1906550.1"/>
    <property type="molecule type" value="Genomic_DNA"/>
</dbReference>
<reference evidence="5" key="1">
    <citation type="journal article" date="2020" name="New Phytol.">
        <title>Comparative genomics reveals dynamic genome evolution in host specialist ectomycorrhizal fungi.</title>
        <authorList>
            <person name="Lofgren L.A."/>
            <person name="Nguyen N.H."/>
            <person name="Vilgalys R."/>
            <person name="Ruytinx J."/>
            <person name="Liao H.L."/>
            <person name="Branco S."/>
            <person name="Kuo A."/>
            <person name="LaButti K."/>
            <person name="Lipzen A."/>
            <person name="Andreopoulos W."/>
            <person name="Pangilinan J."/>
            <person name="Riley R."/>
            <person name="Hundley H."/>
            <person name="Na H."/>
            <person name="Barry K."/>
            <person name="Grigoriev I.V."/>
            <person name="Stajich J.E."/>
            <person name="Kennedy P.G."/>
        </authorList>
    </citation>
    <scope>NUCLEOTIDE SEQUENCE</scope>
    <source>
        <strain evidence="5">FC203</strain>
    </source>
</reference>
<dbReference type="InterPro" id="IPR036812">
    <property type="entry name" value="NAD(P)_OxRdtase_dom_sf"/>
</dbReference>
<dbReference type="InterPro" id="IPR005399">
    <property type="entry name" value="K_chnl_volt-dep_bsu_KCNAB-rel"/>
</dbReference>
<evidence type="ECO:0000313" key="5">
    <source>
        <dbReference type="EMBL" id="KAG1906550.1"/>
    </source>
</evidence>
<dbReference type="SUPFAM" id="SSF51430">
    <property type="entry name" value="NAD(P)-linked oxidoreductase"/>
    <property type="match status" value="1"/>
</dbReference>
<dbReference type="Proteomes" id="UP001195769">
    <property type="component" value="Unassembled WGS sequence"/>
</dbReference>
<dbReference type="AlphaFoldDB" id="A0AAD4EHX4"/>
<accession>A0AAD4EHX4</accession>
<sequence>MGTMQYCTSEWQNWVLGEEEVIIHIKASYDVGINTFDTADTYSNGLSDVILGNAIKKLSLPRDEIVVTTKVYRVVGRTLSEKLSKPGVRLDELGYVNQRGLSRKHIFASIKGVCNLIMLMLSCLSRPGVRLKIVLTTILSCF</sequence>
<keyword evidence="2" id="KW-0521">NADP</keyword>
<keyword evidence="3" id="KW-0560">Oxidoreductase</keyword>
<evidence type="ECO:0000313" key="6">
    <source>
        <dbReference type="Proteomes" id="UP001195769"/>
    </source>
</evidence>
<name>A0AAD4EHX4_9AGAM</name>
<keyword evidence="6" id="KW-1185">Reference proteome</keyword>
<evidence type="ECO:0000259" key="4">
    <source>
        <dbReference type="Pfam" id="PF00248"/>
    </source>
</evidence>
<evidence type="ECO:0000256" key="3">
    <source>
        <dbReference type="ARBA" id="ARBA00023002"/>
    </source>
</evidence>
<comment type="similarity">
    <text evidence="1">Belongs to the shaker potassium channel beta subunit family.</text>
</comment>
<dbReference type="RefSeq" id="XP_041232125.1">
    <property type="nucleotide sequence ID" value="XM_041360266.1"/>
</dbReference>